<feature type="compositionally biased region" description="Polar residues" evidence="1">
    <location>
        <begin position="71"/>
        <end position="88"/>
    </location>
</feature>
<feature type="compositionally biased region" description="Low complexity" evidence="1">
    <location>
        <begin position="24"/>
        <end position="47"/>
    </location>
</feature>
<dbReference type="AlphaFoldDB" id="A0A5C3R8M6"/>
<organism evidence="2 3">
    <name type="scientific">Pterulicium gracile</name>
    <dbReference type="NCBI Taxonomy" id="1884261"/>
    <lineage>
        <taxon>Eukaryota</taxon>
        <taxon>Fungi</taxon>
        <taxon>Dikarya</taxon>
        <taxon>Basidiomycota</taxon>
        <taxon>Agaricomycotina</taxon>
        <taxon>Agaricomycetes</taxon>
        <taxon>Agaricomycetidae</taxon>
        <taxon>Agaricales</taxon>
        <taxon>Pleurotineae</taxon>
        <taxon>Pterulaceae</taxon>
        <taxon>Pterulicium</taxon>
    </lineage>
</organism>
<protein>
    <submittedName>
        <fullName evidence="2">Uncharacterized protein</fullName>
    </submittedName>
</protein>
<keyword evidence="3" id="KW-1185">Reference proteome</keyword>
<dbReference type="OrthoDB" id="14339at2759"/>
<sequence>MSATPSDPPPSRPSMRRKSSAQNLLSSFKSPPLPTSTPSTSTFFQQQHHTHPHPHVHHAHAYSNASASAVGTPSGSNPVLVQGGNSTAREWDAQSVHSSVEHHSQSHIIPPQNASGSGSLAGSAGAGPAGVQSPLLNQGPGASVDSIRDMLQKRIITLTYIRNIHQGQSHWFHTVLVSRQDLDRVFNNTEMRKRTNRFAALGMSLSNLLDIQNPTDLLRALVGTLAEYDQTKEDTDKPKMRTLFKGNRNKRQTGGFAEYTTASYIDANDTSYLTCPHFPFQLDYHGVLLTLLDVLSETYSRLSKFLGPSMFPRDHAQQYMLGALGILTPHPGVSYLFAHPSTQSHPTQPQISNYGLHGKSKMGAPNTPYMTDEMRAERADPASLWSIANAGGGGGARPHQFGMGGGAVSPPAVQWTAAMGEMVMKVDGKMKKITAMLLKELDAFARNSIKDELASLDPMLRNTGSGLPVTQELYDFEV</sequence>
<evidence type="ECO:0000313" key="2">
    <source>
        <dbReference type="EMBL" id="TFL07834.1"/>
    </source>
</evidence>
<feature type="compositionally biased region" description="Pro residues" evidence="1">
    <location>
        <begin position="1"/>
        <end position="12"/>
    </location>
</feature>
<dbReference type="EMBL" id="ML178814">
    <property type="protein sequence ID" value="TFL07834.1"/>
    <property type="molecule type" value="Genomic_DNA"/>
</dbReference>
<dbReference type="PANTHER" id="PTHR37332">
    <property type="entry name" value="EXPRESSED PROTEIN"/>
    <property type="match status" value="1"/>
</dbReference>
<gene>
    <name evidence="2" type="ORF">BDV98DRAFT_39098</name>
</gene>
<dbReference type="PANTHER" id="PTHR37332:SF1">
    <property type="entry name" value="ELMO DOMAIN-CONTAINING PROTEIN"/>
    <property type="match status" value="1"/>
</dbReference>
<name>A0A5C3R8M6_9AGAR</name>
<feature type="compositionally biased region" description="Low complexity" evidence="1">
    <location>
        <begin position="114"/>
        <end position="123"/>
    </location>
</feature>
<reference evidence="2 3" key="1">
    <citation type="journal article" date="2019" name="Nat. Ecol. Evol.">
        <title>Megaphylogeny resolves global patterns of mushroom evolution.</title>
        <authorList>
            <person name="Varga T."/>
            <person name="Krizsan K."/>
            <person name="Foldi C."/>
            <person name="Dima B."/>
            <person name="Sanchez-Garcia M."/>
            <person name="Sanchez-Ramirez S."/>
            <person name="Szollosi G.J."/>
            <person name="Szarkandi J.G."/>
            <person name="Papp V."/>
            <person name="Albert L."/>
            <person name="Andreopoulos W."/>
            <person name="Angelini C."/>
            <person name="Antonin V."/>
            <person name="Barry K.W."/>
            <person name="Bougher N.L."/>
            <person name="Buchanan P."/>
            <person name="Buyck B."/>
            <person name="Bense V."/>
            <person name="Catcheside P."/>
            <person name="Chovatia M."/>
            <person name="Cooper J."/>
            <person name="Damon W."/>
            <person name="Desjardin D."/>
            <person name="Finy P."/>
            <person name="Geml J."/>
            <person name="Haridas S."/>
            <person name="Hughes K."/>
            <person name="Justo A."/>
            <person name="Karasinski D."/>
            <person name="Kautmanova I."/>
            <person name="Kiss B."/>
            <person name="Kocsube S."/>
            <person name="Kotiranta H."/>
            <person name="LaButti K.M."/>
            <person name="Lechner B.E."/>
            <person name="Liimatainen K."/>
            <person name="Lipzen A."/>
            <person name="Lukacs Z."/>
            <person name="Mihaltcheva S."/>
            <person name="Morgado L.N."/>
            <person name="Niskanen T."/>
            <person name="Noordeloos M.E."/>
            <person name="Ohm R.A."/>
            <person name="Ortiz-Santana B."/>
            <person name="Ovrebo C."/>
            <person name="Racz N."/>
            <person name="Riley R."/>
            <person name="Savchenko A."/>
            <person name="Shiryaev A."/>
            <person name="Soop K."/>
            <person name="Spirin V."/>
            <person name="Szebenyi C."/>
            <person name="Tomsovsky M."/>
            <person name="Tulloss R.E."/>
            <person name="Uehling J."/>
            <person name="Grigoriev I.V."/>
            <person name="Vagvolgyi C."/>
            <person name="Papp T."/>
            <person name="Martin F.M."/>
            <person name="Miettinen O."/>
            <person name="Hibbett D.S."/>
            <person name="Nagy L.G."/>
        </authorList>
    </citation>
    <scope>NUCLEOTIDE SEQUENCE [LARGE SCALE GENOMIC DNA]</scope>
    <source>
        <strain evidence="2 3">CBS 309.79</strain>
    </source>
</reference>
<dbReference type="Proteomes" id="UP000305067">
    <property type="component" value="Unassembled WGS sequence"/>
</dbReference>
<accession>A0A5C3R8M6</accession>
<proteinExistence type="predicted"/>
<evidence type="ECO:0000256" key="1">
    <source>
        <dbReference type="SAM" id="MobiDB-lite"/>
    </source>
</evidence>
<evidence type="ECO:0000313" key="3">
    <source>
        <dbReference type="Proteomes" id="UP000305067"/>
    </source>
</evidence>
<feature type="compositionally biased region" description="Basic residues" evidence="1">
    <location>
        <begin position="48"/>
        <end position="60"/>
    </location>
</feature>
<feature type="region of interest" description="Disordered" evidence="1">
    <location>
        <begin position="1"/>
        <end position="137"/>
    </location>
</feature>